<dbReference type="AlphaFoldDB" id="A0A351JSH1"/>
<dbReference type="PANTHER" id="PTHR10093">
    <property type="entry name" value="IRON-SULFUR CLUSTER ASSEMBLY ENZYME NIFU HOMOLOG"/>
    <property type="match status" value="1"/>
</dbReference>
<proteinExistence type="predicted"/>
<dbReference type="GO" id="GO:0005506">
    <property type="term" value="F:iron ion binding"/>
    <property type="evidence" value="ECO:0007669"/>
    <property type="project" value="InterPro"/>
</dbReference>
<dbReference type="Proteomes" id="UP000264072">
    <property type="component" value="Unassembled WGS sequence"/>
</dbReference>
<name>A0A351JSH1_UNCKA</name>
<feature type="domain" description="NIF system FeS cluster assembly NifU N-terminal" evidence="1">
    <location>
        <begin position="12"/>
        <end position="128"/>
    </location>
</feature>
<evidence type="ECO:0000313" key="2">
    <source>
        <dbReference type="EMBL" id="HAZ29241.1"/>
    </source>
</evidence>
<evidence type="ECO:0000313" key="3">
    <source>
        <dbReference type="Proteomes" id="UP000264072"/>
    </source>
</evidence>
<accession>A0A351JSH1</accession>
<dbReference type="GO" id="GO:0016226">
    <property type="term" value="P:iron-sulfur cluster assembly"/>
    <property type="evidence" value="ECO:0007669"/>
    <property type="project" value="InterPro"/>
</dbReference>
<comment type="caution">
    <text evidence="2">The sequence shown here is derived from an EMBL/GenBank/DDBJ whole genome shotgun (WGS) entry which is preliminary data.</text>
</comment>
<protein>
    <submittedName>
        <fullName evidence="2">Fe-S cluster protein</fullName>
    </submittedName>
</protein>
<dbReference type="GO" id="GO:0051536">
    <property type="term" value="F:iron-sulfur cluster binding"/>
    <property type="evidence" value="ECO:0007669"/>
    <property type="project" value="InterPro"/>
</dbReference>
<dbReference type="InterPro" id="IPR002871">
    <property type="entry name" value="NIF_FeS_clus_asmbl_NifU_N"/>
</dbReference>
<reference evidence="2 3" key="1">
    <citation type="journal article" date="2018" name="Nat. Biotechnol.">
        <title>A standardized bacterial taxonomy based on genome phylogeny substantially revises the tree of life.</title>
        <authorList>
            <person name="Parks D.H."/>
            <person name="Chuvochina M."/>
            <person name="Waite D.W."/>
            <person name="Rinke C."/>
            <person name="Skarshewski A."/>
            <person name="Chaumeil P.A."/>
            <person name="Hugenholtz P."/>
        </authorList>
    </citation>
    <scope>NUCLEOTIDE SEQUENCE [LARGE SCALE GENOMIC DNA]</scope>
    <source>
        <strain evidence="2">UBA10185</strain>
    </source>
</reference>
<dbReference type="EMBL" id="DNHX01000006">
    <property type="protein sequence ID" value="HAZ29241.1"/>
    <property type="molecule type" value="Genomic_DNA"/>
</dbReference>
<dbReference type="CDD" id="cd06664">
    <property type="entry name" value="IscU_like"/>
    <property type="match status" value="1"/>
</dbReference>
<gene>
    <name evidence="2" type="ORF">DCY43_00600</name>
</gene>
<sequence length="136" mass="15079">MLDSFTMSDQLYRDEFMSIFKSGANYGKMVDPSTSAEEVNKFCGDKITLELKIANDIVADAKYTGLSCAVSKVSSSLVTEYAKGKSLTHLKGLTEADIFAIIGFDLTENRKQCALVCFNALKKALHKVNNEYDQRN</sequence>
<organism evidence="2 3">
    <name type="scientific">candidate division WWE3 bacterium</name>
    <dbReference type="NCBI Taxonomy" id="2053526"/>
    <lineage>
        <taxon>Bacteria</taxon>
        <taxon>Katanobacteria</taxon>
    </lineage>
</organism>
<dbReference type="Gene3D" id="3.90.1010.10">
    <property type="match status" value="1"/>
</dbReference>
<evidence type="ECO:0000259" key="1">
    <source>
        <dbReference type="Pfam" id="PF01592"/>
    </source>
</evidence>
<dbReference type="SUPFAM" id="SSF82649">
    <property type="entry name" value="SufE/NifU"/>
    <property type="match status" value="1"/>
</dbReference>
<dbReference type="Pfam" id="PF01592">
    <property type="entry name" value="NifU_N"/>
    <property type="match status" value="1"/>
</dbReference>